<evidence type="ECO:0000313" key="2">
    <source>
        <dbReference type="EMBL" id="GIY99608.1"/>
    </source>
</evidence>
<protein>
    <recommendedName>
        <fullName evidence="4">Secreted protein</fullName>
    </recommendedName>
</protein>
<keyword evidence="3" id="KW-1185">Reference proteome</keyword>
<name>A0AAV4XZ78_CAEEX</name>
<comment type="caution">
    <text evidence="2">The sequence shown here is derived from an EMBL/GenBank/DDBJ whole genome shotgun (WGS) entry which is preliminary data.</text>
</comment>
<gene>
    <name evidence="2" type="ORF">CEXT_805221</name>
</gene>
<accession>A0AAV4XZ78</accession>
<dbReference type="Proteomes" id="UP001054945">
    <property type="component" value="Unassembled WGS sequence"/>
</dbReference>
<sequence length="92" mass="10590">MRRRKRGENIPSFLLLTYHPIFLFLCASLPEGRKKKRKNDLLTSASAESEKKTFLGSSSKMRRLIKRSRRIMSGIRSLFNGSFVVSGRMSSH</sequence>
<evidence type="ECO:0008006" key="4">
    <source>
        <dbReference type="Google" id="ProtNLM"/>
    </source>
</evidence>
<keyword evidence="1" id="KW-0812">Transmembrane</keyword>
<evidence type="ECO:0000256" key="1">
    <source>
        <dbReference type="SAM" id="Phobius"/>
    </source>
</evidence>
<feature type="transmembrane region" description="Helical" evidence="1">
    <location>
        <begin position="12"/>
        <end position="29"/>
    </location>
</feature>
<keyword evidence="1" id="KW-1133">Transmembrane helix</keyword>
<dbReference type="EMBL" id="BPLR01001069">
    <property type="protein sequence ID" value="GIY99608.1"/>
    <property type="molecule type" value="Genomic_DNA"/>
</dbReference>
<proteinExistence type="predicted"/>
<dbReference type="AlphaFoldDB" id="A0AAV4XZ78"/>
<organism evidence="2 3">
    <name type="scientific">Caerostris extrusa</name>
    <name type="common">Bark spider</name>
    <name type="synonym">Caerostris bankana</name>
    <dbReference type="NCBI Taxonomy" id="172846"/>
    <lineage>
        <taxon>Eukaryota</taxon>
        <taxon>Metazoa</taxon>
        <taxon>Ecdysozoa</taxon>
        <taxon>Arthropoda</taxon>
        <taxon>Chelicerata</taxon>
        <taxon>Arachnida</taxon>
        <taxon>Araneae</taxon>
        <taxon>Araneomorphae</taxon>
        <taxon>Entelegynae</taxon>
        <taxon>Araneoidea</taxon>
        <taxon>Araneidae</taxon>
        <taxon>Caerostris</taxon>
    </lineage>
</organism>
<keyword evidence="1" id="KW-0472">Membrane</keyword>
<evidence type="ECO:0000313" key="3">
    <source>
        <dbReference type="Proteomes" id="UP001054945"/>
    </source>
</evidence>
<reference evidence="2 3" key="1">
    <citation type="submission" date="2021-06" db="EMBL/GenBank/DDBJ databases">
        <title>Caerostris extrusa draft genome.</title>
        <authorList>
            <person name="Kono N."/>
            <person name="Arakawa K."/>
        </authorList>
    </citation>
    <scope>NUCLEOTIDE SEQUENCE [LARGE SCALE GENOMIC DNA]</scope>
</reference>